<evidence type="ECO:0000256" key="2">
    <source>
        <dbReference type="ARBA" id="ARBA00023242"/>
    </source>
</evidence>
<evidence type="ECO:0000256" key="1">
    <source>
        <dbReference type="ARBA" id="ARBA00004123"/>
    </source>
</evidence>
<evidence type="ECO:0008006" key="6">
    <source>
        <dbReference type="Google" id="ProtNLM"/>
    </source>
</evidence>
<evidence type="ECO:0000313" key="5">
    <source>
        <dbReference type="Proteomes" id="UP000693738"/>
    </source>
</evidence>
<feature type="compositionally biased region" description="Basic and acidic residues" evidence="3">
    <location>
        <begin position="165"/>
        <end position="175"/>
    </location>
</feature>
<protein>
    <recommendedName>
        <fullName evidence="6">Methyl-CpG-binding domain-containing protein 4</fullName>
    </recommendedName>
</protein>
<feature type="region of interest" description="Disordered" evidence="3">
    <location>
        <begin position="211"/>
        <end position="263"/>
    </location>
</feature>
<dbReference type="AlphaFoldDB" id="A0A8J2NKN2"/>
<accession>A0A8J2NKN2</accession>
<feature type="compositionally biased region" description="Polar residues" evidence="3">
    <location>
        <begin position="230"/>
        <end position="240"/>
    </location>
</feature>
<dbReference type="GO" id="GO:0005634">
    <property type="term" value="C:nucleus"/>
    <property type="evidence" value="ECO:0007669"/>
    <property type="project" value="UniProtKB-SubCell"/>
</dbReference>
<gene>
    <name evidence="4" type="ORF">FEQUK3_LOCUS7427</name>
</gene>
<reference evidence="4" key="1">
    <citation type="submission" date="2021-05" db="EMBL/GenBank/DDBJ databases">
        <authorList>
            <person name="Khan N."/>
        </authorList>
    </citation>
    <scope>NUCLEOTIDE SEQUENCE</scope>
</reference>
<keyword evidence="2" id="KW-0539">Nucleus</keyword>
<evidence type="ECO:0000256" key="3">
    <source>
        <dbReference type="SAM" id="MobiDB-lite"/>
    </source>
</evidence>
<dbReference type="PANTHER" id="PTHR15074">
    <property type="entry name" value="METHYL-CPG-BINDING PROTEIN"/>
    <property type="match status" value="1"/>
</dbReference>
<comment type="caution">
    <text evidence="4">The sequence shown here is derived from an EMBL/GenBank/DDBJ whole genome shotgun (WGS) entry which is preliminary data.</text>
</comment>
<dbReference type="GO" id="GO:0003677">
    <property type="term" value="F:DNA binding"/>
    <property type="evidence" value="ECO:0007669"/>
    <property type="project" value="InterPro"/>
</dbReference>
<dbReference type="Proteomes" id="UP000693738">
    <property type="component" value="Unassembled WGS sequence"/>
</dbReference>
<organism evidence="4 5">
    <name type="scientific">Fusarium equiseti</name>
    <name type="common">Fusarium scirpi</name>
    <dbReference type="NCBI Taxonomy" id="61235"/>
    <lineage>
        <taxon>Eukaryota</taxon>
        <taxon>Fungi</taxon>
        <taxon>Dikarya</taxon>
        <taxon>Ascomycota</taxon>
        <taxon>Pezizomycotina</taxon>
        <taxon>Sordariomycetes</taxon>
        <taxon>Hypocreomycetidae</taxon>
        <taxon>Hypocreales</taxon>
        <taxon>Nectriaceae</taxon>
        <taxon>Fusarium</taxon>
        <taxon>Fusarium incarnatum-equiseti species complex</taxon>
    </lineage>
</organism>
<evidence type="ECO:0000313" key="4">
    <source>
        <dbReference type="EMBL" id="CAG7561695.1"/>
    </source>
</evidence>
<sequence>MSRFGHDILSVFNVAPSDRDFLADVIESGQTPADDLEDIFQESLLADDQDWEYLVECATSMQRARRYDKYSTEAQDLLPYVRRALQGRVLPSHSGSKSESELESPWEMTDRLIAQAKKLEGDPEVHQPQIPGKIDNQQLLQQPGLDASSNKRNLIKTSPYWSDQPQEKHPNESRKWSASRALMLEPSQTYTSALAQTNSIFQASSLSSLAVEQGSPQDVTMRDKDKTTRSVKPNSATSPFFTDASAPGSAAQKRPPSGTVPSVPFAPLTSSSFGLIQEDLAHEPFWLLVAVSFLIKTKGVHAIPTFYKVKERFPTPADVASTQNSDAIIAMIRHLGLAHHRVTLVQNIARGFLDDPPAAKKLYKVKNYDCRDVELTPRSAELNGYAPFSKRGGDGDLEAWEIGHLTQGKYAIDSWRIFCRDQLLGRAEDWKGKGRKPEFQPEWMRVHPNDKELRAYLRWMWMKEGWEWDPTTGKRIVLREEMRNAVNEGRVEYDNTGGLRVVDKSTEYPVDPPLAQS</sequence>
<dbReference type="InterPro" id="IPR045138">
    <property type="entry name" value="MeCP2/MBD4"/>
</dbReference>
<name>A0A8J2NKN2_FUSEQ</name>
<feature type="region of interest" description="Disordered" evidence="3">
    <location>
        <begin position="157"/>
        <end position="177"/>
    </location>
</feature>
<comment type="subcellular location">
    <subcellularLocation>
        <location evidence="1">Nucleus</location>
    </subcellularLocation>
</comment>
<dbReference type="PANTHER" id="PTHR15074:SF0">
    <property type="entry name" value="METHYL-CPG-BINDING DOMAIN PROTEIN 4-LIKE PROTEIN"/>
    <property type="match status" value="1"/>
</dbReference>
<dbReference type="EMBL" id="CAJSTJ010000142">
    <property type="protein sequence ID" value="CAG7561695.1"/>
    <property type="molecule type" value="Genomic_DNA"/>
</dbReference>
<proteinExistence type="predicted"/>